<dbReference type="RefSeq" id="WP_155152450.1">
    <property type="nucleotide sequence ID" value="NZ_WNCS01000010.1"/>
</dbReference>
<comment type="caution">
    <text evidence="1">The sequence shown here is derived from an EMBL/GenBank/DDBJ whole genome shotgun (WGS) entry which is preliminary data.</text>
</comment>
<dbReference type="InterPro" id="IPR036388">
    <property type="entry name" value="WH-like_DNA-bd_sf"/>
</dbReference>
<accession>A0AA43W146</accession>
<dbReference type="Gene3D" id="1.10.10.10">
    <property type="entry name" value="Winged helix-like DNA-binding domain superfamily/Winged helix DNA-binding domain"/>
    <property type="match status" value="1"/>
</dbReference>
<dbReference type="Proteomes" id="UP000448908">
    <property type="component" value="Unassembled WGS sequence"/>
</dbReference>
<organism evidence="1 2">
    <name type="scientific">Parabacteroides merdae</name>
    <dbReference type="NCBI Taxonomy" id="46503"/>
    <lineage>
        <taxon>Bacteria</taxon>
        <taxon>Pseudomonadati</taxon>
        <taxon>Bacteroidota</taxon>
        <taxon>Bacteroidia</taxon>
        <taxon>Bacteroidales</taxon>
        <taxon>Tannerellaceae</taxon>
        <taxon>Parabacteroides</taxon>
    </lineage>
</organism>
<evidence type="ECO:0000313" key="2">
    <source>
        <dbReference type="Proteomes" id="UP000448908"/>
    </source>
</evidence>
<protein>
    <recommendedName>
        <fullName evidence="3">MarR family transcriptional regulator</fullName>
    </recommendedName>
</protein>
<evidence type="ECO:0000313" key="1">
    <source>
        <dbReference type="EMBL" id="MTU67997.1"/>
    </source>
</evidence>
<gene>
    <name evidence="1" type="ORF">GMD92_02590</name>
</gene>
<reference evidence="1 2" key="1">
    <citation type="journal article" date="2019" name="Nat. Med.">
        <title>A library of human gut bacterial isolates paired with longitudinal multiomics data enables mechanistic microbiome research.</title>
        <authorList>
            <person name="Poyet M."/>
            <person name="Groussin M."/>
            <person name="Gibbons S.M."/>
            <person name="Avila-Pacheco J."/>
            <person name="Jiang X."/>
            <person name="Kearney S.M."/>
            <person name="Perrotta A.R."/>
            <person name="Berdy B."/>
            <person name="Zhao S."/>
            <person name="Lieberman T.D."/>
            <person name="Swanson P.K."/>
            <person name="Smith M."/>
            <person name="Roesemann S."/>
            <person name="Alexander J.E."/>
            <person name="Rich S.A."/>
            <person name="Livny J."/>
            <person name="Vlamakis H."/>
            <person name="Clish C."/>
            <person name="Bullock K."/>
            <person name="Deik A."/>
            <person name="Scott J."/>
            <person name="Pierce K.A."/>
            <person name="Xavier R.J."/>
            <person name="Alm E.J."/>
        </authorList>
    </citation>
    <scope>NUCLEOTIDE SEQUENCE [LARGE SCALE GENOMIC DNA]</scope>
    <source>
        <strain evidence="1 2">BIOML-A16</strain>
    </source>
</reference>
<dbReference type="EMBL" id="WNDA01000003">
    <property type="protein sequence ID" value="MTU67997.1"/>
    <property type="molecule type" value="Genomic_DNA"/>
</dbReference>
<name>A0AA43W146_9BACT</name>
<evidence type="ECO:0008006" key="3">
    <source>
        <dbReference type="Google" id="ProtNLM"/>
    </source>
</evidence>
<sequence length="322" mass="36919">MNDYICELIRYLENLLGEKVIVRELDESAVACLPIYITGAYKLYTLQLLGKDLILLCNTGEMQFAPAQIRKQKELVEGKTGKTPLFAFETVASYNLQRLIIQRVNYIIPGKQLFIPDMLLDLRPLKGSPANNDTIPAIAQCMVLYHLQVRSLAGRTAREIAELFGVSYPNVNRAFRWLRDREFITLTGDRTKRVSFNHGRKTLWKIIKPHLVNPVERTVFTDAALDDAQLSGISALSRYTLINGEGRETYAVSKERFKELAVPTDKEFGANCIEIWKYNPGYLSENGLVDRISLFLILKDNEDERIQIELESMIDKMTWYTE</sequence>
<dbReference type="InterPro" id="IPR036390">
    <property type="entry name" value="WH_DNA-bd_sf"/>
</dbReference>
<dbReference type="AlphaFoldDB" id="A0AA43W146"/>
<proteinExistence type="predicted"/>
<dbReference type="SUPFAM" id="SSF46785">
    <property type="entry name" value="Winged helix' DNA-binding domain"/>
    <property type="match status" value="1"/>
</dbReference>